<evidence type="ECO:0000256" key="7">
    <source>
        <dbReference type="ARBA" id="ARBA00022989"/>
    </source>
</evidence>
<feature type="transmembrane region" description="Helical" evidence="12">
    <location>
        <begin position="132"/>
        <end position="152"/>
    </location>
</feature>
<evidence type="ECO:0000313" key="14">
    <source>
        <dbReference type="Proteomes" id="UP000077115"/>
    </source>
</evidence>
<dbReference type="InterPro" id="IPR034804">
    <property type="entry name" value="SQR/QFR_C/D"/>
</dbReference>
<feature type="binding site" description="axial binding residue" evidence="11">
    <location>
        <position position="108"/>
    </location>
    <ligand>
        <name>heme b</name>
        <dbReference type="ChEBI" id="CHEBI:60344"/>
        <note>ligand shared with SDHC</note>
    </ligand>
    <ligandPart>
        <name>Fe</name>
        <dbReference type="ChEBI" id="CHEBI:18248"/>
    </ligandPart>
</feature>
<keyword evidence="11" id="KW-0479">Metal-binding</keyword>
<dbReference type="GO" id="GO:0006099">
    <property type="term" value="P:tricarboxylic acid cycle"/>
    <property type="evidence" value="ECO:0007669"/>
    <property type="project" value="TreeGrafter"/>
</dbReference>
<dbReference type="EMBL" id="DS022300">
    <property type="protein sequence ID" value="OAJ37014.1"/>
    <property type="molecule type" value="Genomic_DNA"/>
</dbReference>
<keyword evidence="11" id="KW-0408">Iron</keyword>
<evidence type="ECO:0000256" key="9">
    <source>
        <dbReference type="ARBA" id="ARBA00023136"/>
    </source>
</evidence>
<dbReference type="CDD" id="cd03496">
    <property type="entry name" value="SQR_TypeC_CybS"/>
    <property type="match status" value="1"/>
</dbReference>
<feature type="transmembrane region" description="Helical" evidence="12">
    <location>
        <begin position="84"/>
        <end position="111"/>
    </location>
</feature>
<gene>
    <name evidence="13" type="ORF">BDEG_21094</name>
</gene>
<evidence type="ECO:0000256" key="8">
    <source>
        <dbReference type="ARBA" id="ARBA00023128"/>
    </source>
</evidence>
<dbReference type="STRING" id="403673.A0A177WBE6"/>
<comment type="subcellular location">
    <subcellularLocation>
        <location evidence="1 12">Mitochondrion inner membrane</location>
        <topology evidence="1 12">Multi-pass membrane protein</topology>
    </subcellularLocation>
</comment>
<dbReference type="Pfam" id="PF05328">
    <property type="entry name" value="CybS"/>
    <property type="match status" value="1"/>
</dbReference>
<name>A0A177WBE6_BATDL</name>
<evidence type="ECO:0000256" key="3">
    <source>
        <dbReference type="ARBA" id="ARBA00022448"/>
    </source>
</evidence>
<dbReference type="Gene3D" id="1.20.1300.10">
    <property type="entry name" value="Fumarate reductase/succinate dehydrogenase, transmembrane subunit"/>
    <property type="match status" value="1"/>
</dbReference>
<evidence type="ECO:0000256" key="10">
    <source>
        <dbReference type="PIRSR" id="PIRSR607992-1"/>
    </source>
</evidence>
<reference evidence="13 14" key="2">
    <citation type="submission" date="2016-05" db="EMBL/GenBank/DDBJ databases">
        <title>Lineage-specific infection strategies underlie the spectrum of fungal disease in amphibians.</title>
        <authorList>
            <person name="Cuomo C.A."/>
            <person name="Farrer R.A."/>
            <person name="James T."/>
            <person name="Longcore J."/>
            <person name="Birren B."/>
        </authorList>
    </citation>
    <scope>NUCLEOTIDE SEQUENCE [LARGE SCALE GENOMIC DNA]</scope>
    <source>
        <strain evidence="13 14">JEL423</strain>
    </source>
</reference>
<dbReference type="VEuPathDB" id="FungiDB:BDEG_21094"/>
<dbReference type="PANTHER" id="PTHR13337">
    <property type="entry name" value="SUCCINATE DEHYDROGENASE"/>
    <property type="match status" value="1"/>
</dbReference>
<comment type="similarity">
    <text evidence="2 12">Belongs to the CybS family.</text>
</comment>
<dbReference type="GO" id="GO:0005743">
    <property type="term" value="C:mitochondrial inner membrane"/>
    <property type="evidence" value="ECO:0007669"/>
    <property type="project" value="UniProtKB-SubCell"/>
</dbReference>
<evidence type="ECO:0000256" key="12">
    <source>
        <dbReference type="RuleBase" id="RU364031"/>
    </source>
</evidence>
<keyword evidence="3" id="KW-0813">Transport</keyword>
<dbReference type="GO" id="GO:0046872">
    <property type="term" value="F:metal ion binding"/>
    <property type="evidence" value="ECO:0007669"/>
    <property type="project" value="UniProtKB-KW"/>
</dbReference>
<accession>A0A177WBE6</accession>
<evidence type="ECO:0000256" key="2">
    <source>
        <dbReference type="ARBA" id="ARBA00007294"/>
    </source>
</evidence>
<feature type="binding site" evidence="10">
    <location>
        <position position="120"/>
    </location>
    <ligand>
        <name>a ubiquinone</name>
        <dbReference type="ChEBI" id="CHEBI:16389"/>
        <note>ligand shared with IP/SDHB</note>
    </ligand>
</feature>
<dbReference type="GO" id="GO:0048039">
    <property type="term" value="F:ubiquinone binding"/>
    <property type="evidence" value="ECO:0007669"/>
    <property type="project" value="TreeGrafter"/>
</dbReference>
<comment type="caution">
    <text evidence="12">Lacks conserved residue(s) required for the propagation of feature annotation.</text>
</comment>
<keyword evidence="6 12" id="KW-0809">Transit peptide</keyword>
<organism evidence="13 14">
    <name type="scientific">Batrachochytrium dendrobatidis (strain JEL423)</name>
    <dbReference type="NCBI Taxonomy" id="403673"/>
    <lineage>
        <taxon>Eukaryota</taxon>
        <taxon>Fungi</taxon>
        <taxon>Fungi incertae sedis</taxon>
        <taxon>Chytridiomycota</taxon>
        <taxon>Chytridiomycota incertae sedis</taxon>
        <taxon>Chytridiomycetes</taxon>
        <taxon>Rhizophydiales</taxon>
        <taxon>Rhizophydiales incertae sedis</taxon>
        <taxon>Batrachochytrium</taxon>
    </lineage>
</organism>
<evidence type="ECO:0000313" key="13">
    <source>
        <dbReference type="EMBL" id="OAJ37014.1"/>
    </source>
</evidence>
<reference evidence="13 14" key="1">
    <citation type="submission" date="2006-10" db="EMBL/GenBank/DDBJ databases">
        <title>The Genome Sequence of Batrachochytrium dendrobatidis JEL423.</title>
        <authorList>
            <consortium name="The Broad Institute Genome Sequencing Platform"/>
            <person name="Birren B."/>
            <person name="Lander E."/>
            <person name="Galagan J."/>
            <person name="Cuomo C."/>
            <person name="Devon K."/>
            <person name="Jaffe D."/>
            <person name="Butler J."/>
            <person name="Alvarez P."/>
            <person name="Gnerre S."/>
            <person name="Grabherr M."/>
            <person name="Kleber M."/>
            <person name="Mauceli E."/>
            <person name="Brockman W."/>
            <person name="Young S."/>
            <person name="LaButti K."/>
            <person name="Sykes S."/>
            <person name="DeCaprio D."/>
            <person name="Crawford M."/>
            <person name="Koehrsen M."/>
            <person name="Engels R."/>
            <person name="Montgomery P."/>
            <person name="Pearson M."/>
            <person name="Howarth C."/>
            <person name="Larson L."/>
            <person name="White J."/>
            <person name="O'Leary S."/>
            <person name="Kodira C."/>
            <person name="Zeng Q."/>
            <person name="Yandava C."/>
            <person name="Alvarado L."/>
            <person name="Longcore J."/>
            <person name="James T."/>
        </authorList>
    </citation>
    <scope>NUCLEOTIDE SEQUENCE [LARGE SCALE GENOMIC DNA]</scope>
    <source>
        <strain evidence="13 14">JEL423</strain>
    </source>
</reference>
<keyword evidence="4 12" id="KW-0812">Transmembrane</keyword>
<dbReference type="PANTHER" id="PTHR13337:SF2">
    <property type="entry name" value="SUCCINATE DEHYDROGENASE [UBIQUINONE] CYTOCHROME B SMALL SUBUNIT, MITOCHONDRIAL"/>
    <property type="match status" value="1"/>
</dbReference>
<evidence type="ECO:0000256" key="5">
    <source>
        <dbReference type="ARBA" id="ARBA00022792"/>
    </source>
</evidence>
<keyword evidence="8 12" id="KW-0496">Mitochondrion</keyword>
<sequence>MTIMRSFVSALYRPLTASTGFSPLARSVYAVPVASFKTATALRFQLTSAARSAASGVGVEQKSKAAGSYHWTFERSLSVISLPLFGSAVFFGSIPAVDFLLGFAIPMHCYFGFESMVIDYFPKHRFSTAHSLAMWSLRLFTALTMYGCYLINTTDVGLTALAKRLWTGKE</sequence>
<evidence type="ECO:0000256" key="1">
    <source>
        <dbReference type="ARBA" id="ARBA00004448"/>
    </source>
</evidence>
<evidence type="ECO:0000256" key="11">
    <source>
        <dbReference type="PIRSR" id="PIRSR607992-2"/>
    </source>
</evidence>
<keyword evidence="9 12" id="KW-0472">Membrane</keyword>
<protein>
    <recommendedName>
        <fullName evidence="12">Succinate dehydrogenase [ubiquinone] cytochrome b small subunit</fullName>
    </recommendedName>
</protein>
<dbReference type="GO" id="GO:0020037">
    <property type="term" value="F:heme binding"/>
    <property type="evidence" value="ECO:0007669"/>
    <property type="project" value="TreeGrafter"/>
</dbReference>
<evidence type="ECO:0000256" key="6">
    <source>
        <dbReference type="ARBA" id="ARBA00022946"/>
    </source>
</evidence>
<keyword evidence="5 12" id="KW-0999">Mitochondrion inner membrane</keyword>
<dbReference type="OrthoDB" id="18577at2759"/>
<dbReference type="InterPro" id="IPR007992">
    <property type="entry name" value="CybS"/>
</dbReference>
<keyword evidence="7 12" id="KW-1133">Transmembrane helix</keyword>
<evidence type="ECO:0000256" key="4">
    <source>
        <dbReference type="ARBA" id="ARBA00022692"/>
    </source>
</evidence>
<dbReference type="eggNOG" id="KOG4097">
    <property type="taxonomic scope" value="Eukaryota"/>
</dbReference>
<dbReference type="Proteomes" id="UP000077115">
    <property type="component" value="Unassembled WGS sequence"/>
</dbReference>
<dbReference type="GO" id="GO:0006121">
    <property type="term" value="P:mitochondrial electron transport, succinate to ubiquinone"/>
    <property type="evidence" value="ECO:0007669"/>
    <property type="project" value="TreeGrafter"/>
</dbReference>
<dbReference type="AlphaFoldDB" id="A0A177WBE6"/>
<proteinExistence type="inferred from homology"/>